<dbReference type="PANTHER" id="PTHR23079:SF55">
    <property type="entry name" value="RNA-DIRECTED RNA POLYMERASE"/>
    <property type="match status" value="1"/>
</dbReference>
<feature type="region of interest" description="Disordered" evidence="2">
    <location>
        <begin position="1"/>
        <end position="31"/>
    </location>
</feature>
<dbReference type="GO" id="GO:0003968">
    <property type="term" value="F:RNA-directed RNA polymerase activity"/>
    <property type="evidence" value="ECO:0007669"/>
    <property type="project" value="UniProtKB-KW"/>
</dbReference>
<keyword evidence="1" id="KW-0808">Transferase</keyword>
<reference evidence="6" key="3">
    <citation type="submission" date="2025-04" db="UniProtKB">
        <authorList>
            <consortium name="RefSeq"/>
        </authorList>
    </citation>
    <scope>IDENTIFICATION</scope>
    <source>
        <strain evidence="6">CBS 781.70</strain>
    </source>
</reference>
<feature type="compositionally biased region" description="Polar residues" evidence="2">
    <location>
        <begin position="194"/>
        <end position="212"/>
    </location>
</feature>
<evidence type="ECO:0000256" key="1">
    <source>
        <dbReference type="RuleBase" id="RU363098"/>
    </source>
</evidence>
<evidence type="ECO:0000256" key="2">
    <source>
        <dbReference type="SAM" id="MobiDB-lite"/>
    </source>
</evidence>
<gene>
    <name evidence="4 6" type="ORF">P152DRAFT_450256</name>
</gene>
<dbReference type="GO" id="GO:0003723">
    <property type="term" value="F:RNA binding"/>
    <property type="evidence" value="ECO:0007669"/>
    <property type="project" value="UniProtKB-KW"/>
</dbReference>
<keyword evidence="1" id="KW-0694">RNA-binding</keyword>
<keyword evidence="5" id="KW-1185">Reference proteome</keyword>
<name>A0A6G1G0L2_9PEZI</name>
<feature type="domain" description="RDRP core" evidence="3">
    <location>
        <begin position="427"/>
        <end position="1105"/>
    </location>
</feature>
<evidence type="ECO:0000313" key="6">
    <source>
        <dbReference type="RefSeq" id="XP_033533189.1"/>
    </source>
</evidence>
<evidence type="ECO:0000259" key="3">
    <source>
        <dbReference type="Pfam" id="PF05183"/>
    </source>
</evidence>
<keyword evidence="1" id="KW-0696">RNA-directed RNA polymerase</keyword>
<feature type="region of interest" description="Disordered" evidence="2">
    <location>
        <begin position="1071"/>
        <end position="1090"/>
    </location>
</feature>
<sequence length="1358" mass="153430">MPQLHSLSTPSGIRTYSPGHQTPGNITPLSKRSLTSKYKHSHYMVNGAIRELNRRWMFGFQERPSLDDPTSHSFDHGASIRAFDGILALFFHNSWDEFIELHEDHWDSLPQHARLDRFLDALDTFRETSRSAGKGKRSESTPQMSPVSSFAEKLQKAGTPIPKRRRTPSFGEGHAATPFLAAPILPPPKKRISNGDSASVPYTTAQSTSGAPPSNMLPPAAQLNWSFGSTVPSANASFGAVFDSNRLSRNTSFTTVPTEPDEDFYKEPLQQEDPGLDFGCPPSSSDPLAGFTDSQLELVFRENNSQDQPQVPEPPRRDGNGRTEMSIVRDFPSKGLHIDFFNELLHLDFFKRFECARVSIDTDRKVKTIWPKVQCADDYESFWSPVKQFPLIARPSLKAWQAGRVQSPNVYYTAELKYNKDRYNIFKLILNPITVEETSNRLHRKFGSHRFLHLSFPLRNHLPDFLRGQETHLFDRFREWTAKPKHFLGCSWEVFYCKEKKVRAKSRKMKSDDDFGLRIVLFATQGPRIKDVSIHELLDWFMPLQSNAQMTYCKGFARLDLALSATYPSVKLKPSEVKFTRDKLADGNPEACEFDDPDFPRSSVAYDFDPDRVMDDGCQVMSVGLAREIWLTLGAEGPLPAAFQGRIAGAKGMWYRSAPSDTTDPHNLQRWIRINDSQLKFKSHSEDLSDDKNYDPDRLTFEVHSYTKKPAPGAIYVDFLPILVNRGVPVGVLQDIVSRPLDEDEKELLDGLENPELCRQWIHKRHAYFEDMHREADSPMLYQGSMPFGQLERAILLLESGFDIHLGLLGDLMQGIAKSYFEDTLKTMRIDCEKCVNLKGIADHSGTLSPGEIHVCFSESIGDGLAQFINQEVLVARNPALRVSDIQKVRAVFKMELAHLQDVVVFPTRGCFPFAARLQGGDYDGDTFWICWEKSIVDPFRNAPAPTKSPNTGDYGVEVDRRTLGDVLKPAPEGGTPDVRDYINESIKFRSKDILGNMLAYSTLYHRKVAYAANSLRHPGVEKLADLHDLLIDSAKNGYLYDQVTFHDYIRSQPDITQVIQAQRAGLSKPAYQESMEQLRSKKRKSTDKPRYNKSHIIDHIYFQVLQPRVQAILRRSFARIAHLASPAPDPTLLARYHHLAHSAAHDPSSVLRTTLITELDALLSALRTLYALHWAAPSRHAMELADRDPSANASLDQLDRRIADCHVRYTDILPHDPTHPTIAEWLIPAAPGIPTSWAILKASALYAVISGEARDPDRRSPRKPGLHRAAGSGGLARQGEKFLWYMAGTELARMKAFREGGRARVLVERMWAGMKPRRIRVELEGGEERGKEVEEVEKEVGVDGFDSDEFHSAAEGW</sequence>
<dbReference type="PANTHER" id="PTHR23079">
    <property type="entry name" value="RNA-DEPENDENT RNA POLYMERASE"/>
    <property type="match status" value="1"/>
</dbReference>
<feature type="region of interest" description="Disordered" evidence="2">
    <location>
        <begin position="1254"/>
        <end position="1274"/>
    </location>
</feature>
<dbReference type="RefSeq" id="XP_033533189.1">
    <property type="nucleotide sequence ID" value="XM_033678160.1"/>
</dbReference>
<dbReference type="InterPro" id="IPR057596">
    <property type="entry name" value="RDRP_core"/>
</dbReference>
<dbReference type="Pfam" id="PF05183">
    <property type="entry name" value="RdRP"/>
    <property type="match status" value="1"/>
</dbReference>
<feature type="region of interest" description="Disordered" evidence="2">
    <location>
        <begin position="250"/>
        <end position="284"/>
    </location>
</feature>
<comment type="catalytic activity">
    <reaction evidence="1">
        <text>RNA(n) + a ribonucleoside 5'-triphosphate = RNA(n+1) + diphosphate</text>
        <dbReference type="Rhea" id="RHEA:21248"/>
        <dbReference type="Rhea" id="RHEA-COMP:14527"/>
        <dbReference type="Rhea" id="RHEA-COMP:17342"/>
        <dbReference type="ChEBI" id="CHEBI:33019"/>
        <dbReference type="ChEBI" id="CHEBI:61557"/>
        <dbReference type="ChEBI" id="CHEBI:140395"/>
        <dbReference type="EC" id="2.7.7.48"/>
    </reaction>
</comment>
<dbReference type="GeneID" id="54418730"/>
<dbReference type="GO" id="GO:0030422">
    <property type="term" value="P:siRNA processing"/>
    <property type="evidence" value="ECO:0007669"/>
    <property type="project" value="TreeGrafter"/>
</dbReference>
<keyword evidence="1" id="KW-0548">Nucleotidyltransferase</keyword>
<dbReference type="EC" id="2.7.7.48" evidence="1"/>
<evidence type="ECO:0000313" key="4">
    <source>
        <dbReference type="EMBL" id="KAF1811558.1"/>
    </source>
</evidence>
<organism evidence="4">
    <name type="scientific">Eremomyces bilateralis CBS 781.70</name>
    <dbReference type="NCBI Taxonomy" id="1392243"/>
    <lineage>
        <taxon>Eukaryota</taxon>
        <taxon>Fungi</taxon>
        <taxon>Dikarya</taxon>
        <taxon>Ascomycota</taxon>
        <taxon>Pezizomycotina</taxon>
        <taxon>Dothideomycetes</taxon>
        <taxon>Dothideomycetes incertae sedis</taxon>
        <taxon>Eremomycetales</taxon>
        <taxon>Eremomycetaceae</taxon>
        <taxon>Eremomyces</taxon>
    </lineage>
</organism>
<evidence type="ECO:0000313" key="5">
    <source>
        <dbReference type="Proteomes" id="UP000504638"/>
    </source>
</evidence>
<dbReference type="OrthoDB" id="10055769at2759"/>
<dbReference type="InterPro" id="IPR007855">
    <property type="entry name" value="RDRP"/>
</dbReference>
<dbReference type="Proteomes" id="UP000504638">
    <property type="component" value="Unplaced"/>
</dbReference>
<reference evidence="6" key="2">
    <citation type="submission" date="2020-04" db="EMBL/GenBank/DDBJ databases">
        <authorList>
            <consortium name="NCBI Genome Project"/>
        </authorList>
    </citation>
    <scope>NUCLEOTIDE SEQUENCE</scope>
    <source>
        <strain evidence="6">CBS 781.70</strain>
    </source>
</reference>
<proteinExistence type="inferred from homology"/>
<dbReference type="EMBL" id="ML975161">
    <property type="protein sequence ID" value="KAF1811558.1"/>
    <property type="molecule type" value="Genomic_DNA"/>
</dbReference>
<comment type="similarity">
    <text evidence="1">Belongs to the RdRP family.</text>
</comment>
<dbReference type="GO" id="GO:0031380">
    <property type="term" value="C:nuclear RNA-directed RNA polymerase complex"/>
    <property type="evidence" value="ECO:0007669"/>
    <property type="project" value="TreeGrafter"/>
</dbReference>
<feature type="region of interest" description="Disordered" evidence="2">
    <location>
        <begin position="128"/>
        <end position="217"/>
    </location>
</feature>
<feature type="region of interest" description="Disordered" evidence="2">
    <location>
        <begin position="302"/>
        <end position="323"/>
    </location>
</feature>
<accession>A0A6G1G0L2</accession>
<protein>
    <recommendedName>
        <fullName evidence="1">RNA-dependent RNA polymerase</fullName>
        <ecNumber evidence="1">2.7.7.48</ecNumber>
    </recommendedName>
</protein>
<reference evidence="4 6" key="1">
    <citation type="submission" date="2020-01" db="EMBL/GenBank/DDBJ databases">
        <authorList>
            <consortium name="DOE Joint Genome Institute"/>
            <person name="Haridas S."/>
            <person name="Albert R."/>
            <person name="Binder M."/>
            <person name="Bloem J."/>
            <person name="Labutti K."/>
            <person name="Salamov A."/>
            <person name="Andreopoulos B."/>
            <person name="Baker S.E."/>
            <person name="Barry K."/>
            <person name="Bills G."/>
            <person name="Bluhm B.H."/>
            <person name="Cannon C."/>
            <person name="Castanera R."/>
            <person name="Culley D.E."/>
            <person name="Daum C."/>
            <person name="Ezra D."/>
            <person name="Gonzalez J.B."/>
            <person name="Henrissat B."/>
            <person name="Kuo A."/>
            <person name="Liang C."/>
            <person name="Lipzen A."/>
            <person name="Lutzoni F."/>
            <person name="Magnuson J."/>
            <person name="Mondo S."/>
            <person name="Nolan M."/>
            <person name="Ohm R."/>
            <person name="Pangilinan J."/>
            <person name="Park H.-J."/>
            <person name="Ramirez L."/>
            <person name="Alfaro M."/>
            <person name="Sun H."/>
            <person name="Tritt A."/>
            <person name="Yoshinaga Y."/>
            <person name="Zwiers L.-H."/>
            <person name="Turgeon B.G."/>
            <person name="Goodwin S.B."/>
            <person name="Spatafora J.W."/>
            <person name="Crous P.W."/>
            <person name="Grigoriev I.V."/>
        </authorList>
    </citation>
    <scope>NUCLEOTIDE SEQUENCE</scope>
    <source>
        <strain evidence="4 6">CBS 781.70</strain>
    </source>
</reference>